<keyword evidence="3" id="KW-0145">Chemotaxis</keyword>
<dbReference type="SUPFAM" id="SSF55874">
    <property type="entry name" value="ATPase domain of HSP90 chaperone/DNA topoisomerase II/histidine kinase"/>
    <property type="match status" value="1"/>
</dbReference>
<dbReference type="KEGG" id="cheb:HH215_18090"/>
<evidence type="ECO:0000313" key="12">
    <source>
        <dbReference type="EMBL" id="QJD84901.1"/>
    </source>
</evidence>
<dbReference type="InterPro" id="IPR051315">
    <property type="entry name" value="Bact_Chemotaxis_CheA"/>
</dbReference>
<keyword evidence="9" id="KW-0902">Two-component regulatory system</keyword>
<proteinExistence type="predicted"/>
<dbReference type="GO" id="GO:0000160">
    <property type="term" value="P:phosphorelay signal transduction system"/>
    <property type="evidence" value="ECO:0007669"/>
    <property type="project" value="UniProtKB-KW"/>
</dbReference>
<evidence type="ECO:0000256" key="3">
    <source>
        <dbReference type="ARBA" id="ARBA00022500"/>
    </source>
</evidence>
<dbReference type="Gene3D" id="3.30.450.20">
    <property type="entry name" value="PAS domain"/>
    <property type="match status" value="1"/>
</dbReference>
<dbReference type="InterPro" id="IPR003594">
    <property type="entry name" value="HATPase_dom"/>
</dbReference>
<feature type="domain" description="Histidine kinase" evidence="11">
    <location>
        <begin position="706"/>
        <end position="844"/>
    </location>
</feature>
<protein>
    <recommendedName>
        <fullName evidence="2">histidine kinase</fullName>
        <ecNumber evidence="2">2.7.13.3</ecNumber>
    </recommendedName>
</protein>
<dbReference type="InterPro" id="IPR036890">
    <property type="entry name" value="HATPase_C_sf"/>
</dbReference>
<dbReference type="SMART" id="SM00387">
    <property type="entry name" value="HATPase_c"/>
    <property type="match status" value="1"/>
</dbReference>
<dbReference type="PROSITE" id="PS50109">
    <property type="entry name" value="HIS_KIN"/>
    <property type="match status" value="1"/>
</dbReference>
<dbReference type="PANTHER" id="PTHR43395">
    <property type="entry name" value="SENSOR HISTIDINE KINASE CHEA"/>
    <property type="match status" value="1"/>
</dbReference>
<keyword evidence="5" id="KW-0808">Transferase</keyword>
<dbReference type="InterPro" id="IPR007892">
    <property type="entry name" value="CHASE4"/>
</dbReference>
<dbReference type="Pfam" id="PF05228">
    <property type="entry name" value="CHASE4"/>
    <property type="match status" value="1"/>
</dbReference>
<dbReference type="GO" id="GO:0004673">
    <property type="term" value="F:protein histidine kinase activity"/>
    <property type="evidence" value="ECO:0007669"/>
    <property type="project" value="UniProtKB-EC"/>
</dbReference>
<evidence type="ECO:0000256" key="4">
    <source>
        <dbReference type="ARBA" id="ARBA00022553"/>
    </source>
</evidence>
<keyword evidence="4" id="KW-0597">Phosphoprotein</keyword>
<gene>
    <name evidence="12" type="ORF">HH215_18090</name>
</gene>
<dbReference type="InterPro" id="IPR005467">
    <property type="entry name" value="His_kinase_dom"/>
</dbReference>
<evidence type="ECO:0000256" key="1">
    <source>
        <dbReference type="ARBA" id="ARBA00000085"/>
    </source>
</evidence>
<evidence type="ECO:0000259" key="11">
    <source>
        <dbReference type="PROSITE" id="PS50109"/>
    </source>
</evidence>
<dbReference type="InterPro" id="IPR004358">
    <property type="entry name" value="Sig_transdc_His_kin-like_C"/>
</dbReference>
<evidence type="ECO:0000256" key="10">
    <source>
        <dbReference type="SAM" id="Phobius"/>
    </source>
</evidence>
<evidence type="ECO:0000313" key="13">
    <source>
        <dbReference type="Proteomes" id="UP000502248"/>
    </source>
</evidence>
<keyword evidence="10" id="KW-0812">Transmembrane</keyword>
<dbReference type="Gene3D" id="3.30.565.10">
    <property type="entry name" value="Histidine kinase-like ATPase, C-terminal domain"/>
    <property type="match status" value="1"/>
</dbReference>
<dbReference type="RefSeq" id="WP_169281177.1">
    <property type="nucleotide sequence ID" value="NZ_CP051680.1"/>
</dbReference>
<evidence type="ECO:0000256" key="2">
    <source>
        <dbReference type="ARBA" id="ARBA00012438"/>
    </source>
</evidence>
<keyword evidence="7" id="KW-0418">Kinase</keyword>
<evidence type="ECO:0000256" key="8">
    <source>
        <dbReference type="ARBA" id="ARBA00022840"/>
    </source>
</evidence>
<name>A0A7Z2VKW0_9BACL</name>
<dbReference type="GO" id="GO:0006935">
    <property type="term" value="P:chemotaxis"/>
    <property type="evidence" value="ECO:0007669"/>
    <property type="project" value="UniProtKB-KW"/>
</dbReference>
<dbReference type="EMBL" id="CP051680">
    <property type="protein sequence ID" value="QJD84901.1"/>
    <property type="molecule type" value="Genomic_DNA"/>
</dbReference>
<keyword evidence="10" id="KW-0472">Membrane</keyword>
<dbReference type="PANTHER" id="PTHR43395:SF1">
    <property type="entry name" value="CHEMOTAXIS PROTEIN CHEA"/>
    <property type="match status" value="1"/>
</dbReference>
<accession>A0A7Z2VKW0</accession>
<dbReference type="Pfam" id="PF02518">
    <property type="entry name" value="HATPase_c"/>
    <property type="match status" value="1"/>
</dbReference>
<evidence type="ECO:0000256" key="7">
    <source>
        <dbReference type="ARBA" id="ARBA00022777"/>
    </source>
</evidence>
<dbReference type="Proteomes" id="UP000502248">
    <property type="component" value="Chromosome"/>
</dbReference>
<dbReference type="GO" id="GO:0005524">
    <property type="term" value="F:ATP binding"/>
    <property type="evidence" value="ECO:0007669"/>
    <property type="project" value="UniProtKB-KW"/>
</dbReference>
<reference evidence="12 13" key="1">
    <citation type="submission" date="2020-04" db="EMBL/GenBank/DDBJ databases">
        <title>Genome sequencing of novel species.</title>
        <authorList>
            <person name="Heo J."/>
            <person name="Kim S.-J."/>
            <person name="Kim J.-S."/>
            <person name="Hong S.-B."/>
            <person name="Kwon S.-W."/>
        </authorList>
    </citation>
    <scope>NUCLEOTIDE SEQUENCE [LARGE SCALE GENOMIC DNA]</scope>
    <source>
        <strain evidence="12 13">MFER-1</strain>
    </source>
</reference>
<evidence type="ECO:0000256" key="6">
    <source>
        <dbReference type="ARBA" id="ARBA00022741"/>
    </source>
</evidence>
<organism evidence="12 13">
    <name type="scientific">Cohnella herbarum</name>
    <dbReference type="NCBI Taxonomy" id="2728023"/>
    <lineage>
        <taxon>Bacteria</taxon>
        <taxon>Bacillati</taxon>
        <taxon>Bacillota</taxon>
        <taxon>Bacilli</taxon>
        <taxon>Bacillales</taxon>
        <taxon>Paenibacillaceae</taxon>
        <taxon>Cohnella</taxon>
    </lineage>
</organism>
<keyword evidence="8" id="KW-0067">ATP-binding</keyword>
<evidence type="ECO:0000256" key="5">
    <source>
        <dbReference type="ARBA" id="ARBA00022679"/>
    </source>
</evidence>
<keyword evidence="10" id="KW-1133">Transmembrane helix</keyword>
<dbReference type="EC" id="2.7.13.3" evidence="2"/>
<dbReference type="PRINTS" id="PR00344">
    <property type="entry name" value="BCTRLSENSOR"/>
</dbReference>
<feature type="transmembrane region" description="Helical" evidence="10">
    <location>
        <begin position="282"/>
        <end position="300"/>
    </location>
</feature>
<dbReference type="FunFam" id="3.30.565.10:FF:000016">
    <property type="entry name" value="Chemotaxis protein CheA, putative"/>
    <property type="match status" value="1"/>
</dbReference>
<evidence type="ECO:0000256" key="9">
    <source>
        <dbReference type="ARBA" id="ARBA00023012"/>
    </source>
</evidence>
<keyword evidence="13" id="KW-1185">Reference proteome</keyword>
<comment type="catalytic activity">
    <reaction evidence="1">
        <text>ATP + protein L-histidine = ADP + protein N-phospho-L-histidine.</text>
        <dbReference type="EC" id="2.7.13.3"/>
    </reaction>
</comment>
<sequence length="860" mass="97454">MQQKARRRSLTSEMMLWILLLVVLPVIALTVYFYITITSALTEAGYEKELQTNHTAQRSIDALGETILGVTITNGYWEVNRQALLARDMEWLEQNIGDMPRVVPNIDFVAEADLKGRILVQSGDVELFTDTVKVPYLLDRFEKEKEFSGILDTSKGLAIIAVSQVTGDQGENGTAGMLITGHYLNERNLLRLSDTLQTDIALLLNSGQFLSSTESLDADDLLSLTDGHRAGESLSVVGQDDFSRMKSAVSFKEMTGRVVGILYTQSESVTSMQTVNALNKQGIYSLVAMIFLLVLVAYLLRHRIMLPLRHLTIMLEQVAAGRQVDDIPKQVEQADKELLQAFARIGSLNQHLEQTVRKRTEAIQNLLNYSQQGFFTVHSDLTIGEEYSLPCVRIFGREISGADLPGLFYSDNERERRLLKEIVEEIFLQKDELKREMVVTLLPEELALGELTVSAEYKLIDDASGTATEIMVILTDITEKRKIELQIARERLVQQMVVQVVTHLDETNQILGEFKRFCEMGIVDNMNSRLPIEHRLLSVYKRIHTFKGSFSLLQFPHIVPRLHELETQIQLRIEAGESQTEDQNMQFLRSLRLHTWVDEDVEALKEILGEEMLFQHNRAQTVTIRRSEWLSLESKLTKALTESRRLDLLAELREVRNKPLRKLVDHYAEYLVISSERLGIQLHPMRIEGEEISVDAQRFLPFSQSLIHVFRNIAVHGIEPREERLSRGKDVRGTVIVRFSKAGSQLELSISDDGRGIDCAKLRQRLAAKGFGDERTLRGLTDEEVILYIFKEELTTAESVSELSGRGVGLSAVKDEVDKLGGQISVTSVFGQGTTFTFTIPHEDEHRKLEEGLSDETKRS</sequence>
<dbReference type="AlphaFoldDB" id="A0A7Z2VKW0"/>
<keyword evidence="6" id="KW-0547">Nucleotide-binding</keyword>